<evidence type="ECO:0000256" key="5">
    <source>
        <dbReference type="ARBA" id="ARBA00023136"/>
    </source>
</evidence>
<dbReference type="Pfam" id="PF01810">
    <property type="entry name" value="LysE"/>
    <property type="match status" value="1"/>
</dbReference>
<keyword evidence="3 6" id="KW-0812">Transmembrane</keyword>
<reference evidence="8" key="1">
    <citation type="submission" date="2016-10" db="EMBL/GenBank/DDBJ databases">
        <authorList>
            <person name="Varghese N."/>
            <person name="Submissions S."/>
        </authorList>
    </citation>
    <scope>NUCLEOTIDE SEQUENCE [LARGE SCALE GENOMIC DNA]</scope>
    <source>
        <strain evidence="8">DSM 18733</strain>
    </source>
</reference>
<evidence type="ECO:0000256" key="6">
    <source>
        <dbReference type="SAM" id="Phobius"/>
    </source>
</evidence>
<keyword evidence="8" id="KW-1185">Reference proteome</keyword>
<dbReference type="OrthoDB" id="9784202at2"/>
<dbReference type="EMBL" id="FOAF01000001">
    <property type="protein sequence ID" value="SEK70619.1"/>
    <property type="molecule type" value="Genomic_DNA"/>
</dbReference>
<feature type="transmembrane region" description="Helical" evidence="6">
    <location>
        <begin position="71"/>
        <end position="92"/>
    </location>
</feature>
<name>A0A1H7J7A4_OLID1</name>
<dbReference type="GO" id="GO:0005886">
    <property type="term" value="C:plasma membrane"/>
    <property type="evidence" value="ECO:0007669"/>
    <property type="project" value="UniProtKB-SubCell"/>
</dbReference>
<keyword evidence="2" id="KW-1003">Cell membrane</keyword>
<organism evidence="7 8">
    <name type="scientific">Olivibacter domesticus</name>
    <name type="common">Pseudosphingobacterium domesticum</name>
    <dbReference type="NCBI Taxonomy" id="407022"/>
    <lineage>
        <taxon>Bacteria</taxon>
        <taxon>Pseudomonadati</taxon>
        <taxon>Bacteroidota</taxon>
        <taxon>Sphingobacteriia</taxon>
        <taxon>Sphingobacteriales</taxon>
        <taxon>Sphingobacteriaceae</taxon>
        <taxon>Olivibacter</taxon>
    </lineage>
</organism>
<dbReference type="AlphaFoldDB" id="A0A1H7J7A4"/>
<dbReference type="RefSeq" id="WP_093319114.1">
    <property type="nucleotide sequence ID" value="NZ_FOAF01000001.1"/>
</dbReference>
<keyword evidence="5 6" id="KW-0472">Membrane</keyword>
<protein>
    <submittedName>
        <fullName evidence="7">Threonine/homoserine/homoserine lactone efflux protein</fullName>
    </submittedName>
</protein>
<proteinExistence type="predicted"/>
<feature type="transmembrane region" description="Helical" evidence="6">
    <location>
        <begin position="146"/>
        <end position="171"/>
    </location>
</feature>
<keyword evidence="4 6" id="KW-1133">Transmembrane helix</keyword>
<evidence type="ECO:0000256" key="4">
    <source>
        <dbReference type="ARBA" id="ARBA00022989"/>
    </source>
</evidence>
<comment type="subcellular location">
    <subcellularLocation>
        <location evidence="1">Cell membrane</location>
        <topology evidence="1">Multi-pass membrane protein</topology>
    </subcellularLocation>
</comment>
<dbReference type="PIRSF" id="PIRSF006324">
    <property type="entry name" value="LeuE"/>
    <property type="match status" value="1"/>
</dbReference>
<feature type="transmembrane region" description="Helical" evidence="6">
    <location>
        <begin position="41"/>
        <end position="65"/>
    </location>
</feature>
<feature type="transmembrane region" description="Helical" evidence="6">
    <location>
        <begin position="113"/>
        <end position="134"/>
    </location>
</feature>
<dbReference type="PANTHER" id="PTHR30086:SF20">
    <property type="entry name" value="ARGININE EXPORTER PROTEIN ARGO-RELATED"/>
    <property type="match status" value="1"/>
</dbReference>
<dbReference type="GO" id="GO:0015171">
    <property type="term" value="F:amino acid transmembrane transporter activity"/>
    <property type="evidence" value="ECO:0007669"/>
    <property type="project" value="TreeGrafter"/>
</dbReference>
<accession>A0A1H7J7A4</accession>
<gene>
    <name evidence="7" type="ORF">SAMN05661044_00942</name>
</gene>
<feature type="transmembrane region" description="Helical" evidence="6">
    <location>
        <begin position="6"/>
        <end position="29"/>
    </location>
</feature>
<evidence type="ECO:0000256" key="2">
    <source>
        <dbReference type="ARBA" id="ARBA00022475"/>
    </source>
</evidence>
<evidence type="ECO:0000313" key="8">
    <source>
        <dbReference type="Proteomes" id="UP000199421"/>
    </source>
</evidence>
<dbReference type="Proteomes" id="UP000199421">
    <property type="component" value="Unassembled WGS sequence"/>
</dbReference>
<dbReference type="PANTHER" id="PTHR30086">
    <property type="entry name" value="ARGININE EXPORTER PROTEIN ARGO"/>
    <property type="match status" value="1"/>
</dbReference>
<dbReference type="InterPro" id="IPR001123">
    <property type="entry name" value="LeuE-type"/>
</dbReference>
<evidence type="ECO:0000256" key="1">
    <source>
        <dbReference type="ARBA" id="ARBA00004651"/>
    </source>
</evidence>
<evidence type="ECO:0000313" key="7">
    <source>
        <dbReference type="EMBL" id="SEK70619.1"/>
    </source>
</evidence>
<sequence>MFDPTTFIAFLMAAMIIVLIPGPGQALVLSQVVCNGKRHGLMTTLGLNVGTLFHALCMAIGLSALLSTFAIAYEVIKFAGALYLIYLGISSFQRKENKQELENVTLQSLKRTFAQGIYTGILNPKVALFFVSFLPQFVNPAKASPALQFIVLGSIIAMLCLLWDLMLITLLSRVKDKVFSSNFFKNKLHKILGLVYVSLGIKLLFSGKNT</sequence>
<evidence type="ECO:0000256" key="3">
    <source>
        <dbReference type="ARBA" id="ARBA00022692"/>
    </source>
</evidence>